<reference evidence="2 3" key="1">
    <citation type="submission" date="2017-08" db="EMBL/GenBank/DDBJ databases">
        <title>Mesorhizobium wenxinae sp. nov., a novel rhizobial species isolated from root nodules of chickpea (Cicer arietinum L.).</title>
        <authorList>
            <person name="Zhang J."/>
        </authorList>
    </citation>
    <scope>NUCLEOTIDE SEQUENCE [LARGE SCALE GENOMIC DNA]</scope>
    <source>
        <strain evidence="2 3">SDW018</strain>
    </source>
</reference>
<feature type="region of interest" description="Disordered" evidence="1">
    <location>
        <begin position="1"/>
        <end position="55"/>
    </location>
</feature>
<dbReference type="Proteomes" id="UP000216442">
    <property type="component" value="Unassembled WGS sequence"/>
</dbReference>
<gene>
    <name evidence="2" type="ORF">CIT26_03400</name>
</gene>
<organism evidence="2 3">
    <name type="scientific">Mesorhizobium temperatum</name>
    <dbReference type="NCBI Taxonomy" id="241416"/>
    <lineage>
        <taxon>Bacteria</taxon>
        <taxon>Pseudomonadati</taxon>
        <taxon>Pseudomonadota</taxon>
        <taxon>Alphaproteobacteria</taxon>
        <taxon>Hyphomicrobiales</taxon>
        <taxon>Phyllobacteriaceae</taxon>
        <taxon>Mesorhizobium</taxon>
    </lineage>
</organism>
<comment type="caution">
    <text evidence="2">The sequence shown here is derived from an EMBL/GenBank/DDBJ whole genome shotgun (WGS) entry which is preliminary data.</text>
</comment>
<protein>
    <submittedName>
        <fullName evidence="2">Uncharacterized protein</fullName>
    </submittedName>
</protein>
<name>A0A271LU82_9HYPH</name>
<dbReference type="EMBL" id="NPKJ01000015">
    <property type="protein sequence ID" value="PAQ11722.1"/>
    <property type="molecule type" value="Genomic_DNA"/>
</dbReference>
<proteinExistence type="predicted"/>
<accession>A0A271LU82</accession>
<dbReference type="AlphaFoldDB" id="A0A271LU82"/>
<dbReference type="OrthoDB" id="9962790at2"/>
<feature type="compositionally biased region" description="Polar residues" evidence="1">
    <location>
        <begin position="30"/>
        <end position="55"/>
    </location>
</feature>
<evidence type="ECO:0000313" key="2">
    <source>
        <dbReference type="EMBL" id="PAQ11722.1"/>
    </source>
</evidence>
<dbReference type="RefSeq" id="WP_095491245.1">
    <property type="nucleotide sequence ID" value="NZ_NPKJ01000015.1"/>
</dbReference>
<keyword evidence="3" id="KW-1185">Reference proteome</keyword>
<evidence type="ECO:0000313" key="3">
    <source>
        <dbReference type="Proteomes" id="UP000216442"/>
    </source>
</evidence>
<sequence>MNKRDDGENVPGTSSFRPDIGKEAQRPVGSKNTESPATDSERPNTSGSGGRQSYWTSDRYGWVLIVNGEKRARVEGPKIIILTHGDAKARRLVAPDAKVPFDIAERLLGIPKVDRFEDRGLRITSPRSMRERATTAFCQEVPKDRELRHYLSEA</sequence>
<evidence type="ECO:0000256" key="1">
    <source>
        <dbReference type="SAM" id="MobiDB-lite"/>
    </source>
</evidence>